<sequence length="362" mass="40357">MGFISWLQSLRSKNHADSVPSTSTYQRANRTSTFNNTHAPSDRKSARTSATWHQDDVDQKNDRRRSRGFSLSRPKSAHGSNRRSWFGGRPDVDEDVPEVPKVARDIPLSEFPSGHASQSSRPANNRKSSNRNHDGRGPVEALPSLPAMPVAAGQSTQPATSYLPADRRKSRRTSTHTLQRQPSMSSIKSKRRSRSSFWKSSNPDDSESDVPPVPALYRGESSESVRQHTSEESLRVSRHPTRTEESSKKPRPLSVVSTASRKSYRPKSAAKGFLNSTNGASEESRKSFRKSFNMEDGMDKMDMVCLTEEQRIEWAKLMKGDIKLGDLNRPLPASESVDTDQPADRKFSNSQALAALEFGTAR</sequence>
<feature type="region of interest" description="Disordered" evidence="1">
    <location>
        <begin position="12"/>
        <end position="288"/>
    </location>
</feature>
<dbReference type="Proteomes" id="UP001056384">
    <property type="component" value="Chromosome 1"/>
</dbReference>
<dbReference type="OrthoDB" id="3646447at2759"/>
<evidence type="ECO:0000313" key="3">
    <source>
        <dbReference type="Proteomes" id="UP001056384"/>
    </source>
</evidence>
<evidence type="ECO:0000313" key="2">
    <source>
        <dbReference type="EMBL" id="USW47087.1"/>
    </source>
</evidence>
<dbReference type="EMBL" id="CP099418">
    <property type="protein sequence ID" value="USW47087.1"/>
    <property type="molecule type" value="Genomic_DNA"/>
</dbReference>
<proteinExistence type="predicted"/>
<organism evidence="2 3">
    <name type="scientific">Septoria linicola</name>
    <dbReference type="NCBI Taxonomy" id="215465"/>
    <lineage>
        <taxon>Eukaryota</taxon>
        <taxon>Fungi</taxon>
        <taxon>Dikarya</taxon>
        <taxon>Ascomycota</taxon>
        <taxon>Pezizomycotina</taxon>
        <taxon>Dothideomycetes</taxon>
        <taxon>Dothideomycetidae</taxon>
        <taxon>Mycosphaerellales</taxon>
        <taxon>Mycosphaerellaceae</taxon>
        <taxon>Septoria</taxon>
    </lineage>
</organism>
<dbReference type="AlphaFoldDB" id="A0A9Q9EEZ9"/>
<protein>
    <submittedName>
        <fullName evidence="2">Uncharacterized protein</fullName>
    </submittedName>
</protein>
<feature type="region of interest" description="Disordered" evidence="1">
    <location>
        <begin position="328"/>
        <end position="350"/>
    </location>
</feature>
<reference evidence="2" key="1">
    <citation type="submission" date="2022-06" db="EMBL/GenBank/DDBJ databases">
        <title>Complete genome sequences of two strains of the flax pathogen Septoria linicola.</title>
        <authorList>
            <person name="Lapalu N."/>
            <person name="Simon A."/>
            <person name="Demenou B."/>
            <person name="Paumier D."/>
            <person name="Guillot M.-P."/>
            <person name="Gout L."/>
            <person name="Valade R."/>
        </authorList>
    </citation>
    <scope>NUCLEOTIDE SEQUENCE</scope>
    <source>
        <strain evidence="2">SE15195</strain>
    </source>
</reference>
<accession>A0A9Q9EEZ9</accession>
<keyword evidence="3" id="KW-1185">Reference proteome</keyword>
<feature type="compositionally biased region" description="Polar residues" evidence="1">
    <location>
        <begin position="19"/>
        <end position="39"/>
    </location>
</feature>
<gene>
    <name evidence="2" type="ORF">Slin15195_G004060</name>
</gene>
<name>A0A9Q9EEZ9_9PEZI</name>
<feature type="compositionally biased region" description="Basic and acidic residues" evidence="1">
    <location>
        <begin position="220"/>
        <end position="248"/>
    </location>
</feature>
<feature type="compositionally biased region" description="Polar residues" evidence="1">
    <location>
        <begin position="115"/>
        <end position="127"/>
    </location>
</feature>
<evidence type="ECO:0000256" key="1">
    <source>
        <dbReference type="SAM" id="MobiDB-lite"/>
    </source>
</evidence>